<dbReference type="PANTHER" id="PTHR35007:SF2">
    <property type="entry name" value="PILUS ASSEMBLE PROTEIN"/>
    <property type="match status" value="1"/>
</dbReference>
<evidence type="ECO:0000256" key="1">
    <source>
        <dbReference type="ARBA" id="ARBA00004651"/>
    </source>
</evidence>
<gene>
    <name evidence="8" type="ORF">DQQ01_02035</name>
</gene>
<keyword evidence="4 6" id="KW-1133">Transmembrane helix</keyword>
<keyword evidence="2" id="KW-1003">Cell membrane</keyword>
<evidence type="ECO:0000256" key="6">
    <source>
        <dbReference type="SAM" id="Phobius"/>
    </source>
</evidence>
<evidence type="ECO:0000256" key="5">
    <source>
        <dbReference type="ARBA" id="ARBA00023136"/>
    </source>
</evidence>
<dbReference type="Pfam" id="PF00482">
    <property type="entry name" value="T2SSF"/>
    <property type="match status" value="1"/>
</dbReference>
<dbReference type="GO" id="GO:0005886">
    <property type="term" value="C:plasma membrane"/>
    <property type="evidence" value="ECO:0007669"/>
    <property type="project" value="UniProtKB-SubCell"/>
</dbReference>
<organism evidence="8 9">
    <name type="scientific">Blautia argi</name>
    <dbReference type="NCBI Taxonomy" id="1912897"/>
    <lineage>
        <taxon>Bacteria</taxon>
        <taxon>Bacillati</taxon>
        <taxon>Bacillota</taxon>
        <taxon>Clostridia</taxon>
        <taxon>Lachnospirales</taxon>
        <taxon>Lachnospiraceae</taxon>
        <taxon>Blautia</taxon>
    </lineage>
</organism>
<dbReference type="EMBL" id="CP030280">
    <property type="protein sequence ID" value="AWY97130.1"/>
    <property type="molecule type" value="Genomic_DNA"/>
</dbReference>
<evidence type="ECO:0000313" key="9">
    <source>
        <dbReference type="Proteomes" id="UP000250003"/>
    </source>
</evidence>
<keyword evidence="5 6" id="KW-0472">Membrane</keyword>
<dbReference type="RefSeq" id="WP_111917991.1">
    <property type="nucleotide sequence ID" value="NZ_CAUWHR010000003.1"/>
</dbReference>
<comment type="subcellular location">
    <subcellularLocation>
        <location evidence="1">Cell membrane</location>
        <topology evidence="1">Multi-pass membrane protein</topology>
    </subcellularLocation>
</comment>
<evidence type="ECO:0000259" key="7">
    <source>
        <dbReference type="Pfam" id="PF00482"/>
    </source>
</evidence>
<dbReference type="KEGG" id="blau:DQQ01_02035"/>
<keyword evidence="3 6" id="KW-0812">Transmembrane</keyword>
<dbReference type="InterPro" id="IPR018076">
    <property type="entry name" value="T2SS_GspF_dom"/>
</dbReference>
<evidence type="ECO:0000256" key="2">
    <source>
        <dbReference type="ARBA" id="ARBA00022475"/>
    </source>
</evidence>
<reference evidence="9" key="1">
    <citation type="submission" date="2018-06" db="EMBL/GenBank/DDBJ databases">
        <title>Description of Blautia argi sp. nov., a new anaerobic isolated from dog feces.</title>
        <authorList>
            <person name="Chang Y.-H."/>
            <person name="Paek J."/>
            <person name="Shin Y."/>
        </authorList>
    </citation>
    <scope>NUCLEOTIDE SEQUENCE [LARGE SCALE GENOMIC DNA]</scope>
    <source>
        <strain evidence="9">KCTC 15426</strain>
    </source>
</reference>
<dbReference type="OrthoDB" id="9793966at2"/>
<name>A0A2Z4U817_9FIRM</name>
<feature type="transmembrane region" description="Helical" evidence="6">
    <location>
        <begin position="220"/>
        <end position="238"/>
    </location>
</feature>
<proteinExistence type="predicted"/>
<evidence type="ECO:0000256" key="4">
    <source>
        <dbReference type="ARBA" id="ARBA00022989"/>
    </source>
</evidence>
<protein>
    <submittedName>
        <fullName evidence="8">Type II secretion protein F</fullName>
    </submittedName>
</protein>
<evidence type="ECO:0000313" key="8">
    <source>
        <dbReference type="EMBL" id="AWY97130.1"/>
    </source>
</evidence>
<evidence type="ECO:0000256" key="3">
    <source>
        <dbReference type="ARBA" id="ARBA00022692"/>
    </source>
</evidence>
<feature type="domain" description="Type II secretion system protein GspF" evidence="7">
    <location>
        <begin position="262"/>
        <end position="399"/>
    </location>
</feature>
<dbReference type="AlphaFoldDB" id="A0A2Z4U817"/>
<accession>A0A2Z4U817</accession>
<sequence>MKFKFSGKKELCAAVFLIIAGNFLGIGILAVQRYSAKTDYLKRNSYGEGAYEERLQVETKDRKEEIQLYVEEQKYTEKEKDQYLIQAKQELDKWFQESCGKKGETDVSLSFPKKLEKNPAVLFWSTSQPELLDWEGILGSEIEQGGEAVDLMCTISLEEQTEIWQREVRVYPPRLTEKEKLQKGIQKEADRLSQESSDKLYLPETYQGEPIYYHRIKENTGYLVCMLSFVLGIGIFPLKREREKKAAEQKKKEMQRDYPDILDRLVLFLRAGLSIRKAMERLASDYLKNRQKYHIRERAAYEEIVKTCREMEGGVYEAEAYERMGKRCGVPQYKILSVLLVQNLRKGNENLLELLEREAVSAGEERRREARVRGEEASVKLLLPMMLQLIVVLIILMVPAFLSFL</sequence>
<feature type="transmembrane region" description="Helical" evidence="6">
    <location>
        <begin position="381"/>
        <end position="402"/>
    </location>
</feature>
<keyword evidence="9" id="KW-1185">Reference proteome</keyword>
<feature type="transmembrane region" description="Helical" evidence="6">
    <location>
        <begin position="12"/>
        <end position="31"/>
    </location>
</feature>
<dbReference type="Proteomes" id="UP000250003">
    <property type="component" value="Chromosome"/>
</dbReference>
<dbReference type="PANTHER" id="PTHR35007">
    <property type="entry name" value="INTEGRAL MEMBRANE PROTEIN-RELATED"/>
    <property type="match status" value="1"/>
</dbReference>